<dbReference type="EC" id="2.7.1.-" evidence="1"/>
<organism evidence="3 4">
    <name type="scientific">Parahalioglobus pacificus</name>
    <dbReference type="NCBI Taxonomy" id="930806"/>
    <lineage>
        <taxon>Bacteria</taxon>
        <taxon>Pseudomonadati</taxon>
        <taxon>Pseudomonadota</taxon>
        <taxon>Gammaproteobacteria</taxon>
        <taxon>Cellvibrionales</taxon>
        <taxon>Halieaceae</taxon>
        <taxon>Parahalioglobus</taxon>
    </lineage>
</organism>
<evidence type="ECO:0000313" key="4">
    <source>
        <dbReference type="Proteomes" id="UP000644693"/>
    </source>
</evidence>
<sequence length="284" mass="32180">MSDVYIREDMAVQLAQQPLLQWAIDTADAAASKDIYRSREGRKTLRFALGEKAFFLKLHRGIGWGEILKNLLQFRLPVTSARNEYVAVRRLERIGVPTLSIAAYGSWGRNPAIRDSLLVTDELTHTVSLEDYCADWAASPPPPALRQKLVAMLAQTSRSMHAAGINHRDYYLCHFHLDLESLATTPRAHVIDLHRAQCRDVVPKRWLIKDLAGLYFSAMDCGLTLRDVLRFLKHYEVSGLHTAFGERSGFWMTVSAKAQQLYRREHGREPPLPRVLLEAGSSES</sequence>
<dbReference type="GO" id="GO:0005524">
    <property type="term" value="F:ATP binding"/>
    <property type="evidence" value="ECO:0007669"/>
    <property type="project" value="UniProtKB-UniRule"/>
</dbReference>
<dbReference type="EMBL" id="BMYM01000002">
    <property type="protein sequence ID" value="GHD34462.1"/>
    <property type="molecule type" value="Genomic_DNA"/>
</dbReference>
<keyword evidence="1" id="KW-0448">Lipopolysaccharide biosynthesis</keyword>
<comment type="function">
    <text evidence="1">Kinase involved in the biosynthesis of the core oligosaccharide region of lipopolysaccharide (LPS). Catalyzes the phosphorylation of heptose I (HepI), the first heptose added to the Kdo2-lipid A module.</text>
</comment>
<accession>A0A919CLC8</accession>
<evidence type="ECO:0000256" key="1">
    <source>
        <dbReference type="PIRNR" id="PIRNR037318"/>
    </source>
</evidence>
<dbReference type="InterPro" id="IPR017172">
    <property type="entry name" value="Lsacc_core_hep_kinase_RfaP"/>
</dbReference>
<dbReference type="AlphaFoldDB" id="A0A919CLC8"/>
<keyword evidence="1" id="KW-0067">ATP-binding</keyword>
<keyword evidence="1 3" id="KW-0418">Kinase</keyword>
<keyword evidence="1" id="KW-0808">Transferase</keyword>
<dbReference type="GO" id="GO:0016301">
    <property type="term" value="F:kinase activity"/>
    <property type="evidence" value="ECO:0007669"/>
    <property type="project" value="UniProtKB-UniRule"/>
</dbReference>
<comment type="similarity">
    <text evidence="1">Belongs to the protein kinase superfamily. KdkA/rfaP family.</text>
</comment>
<reference evidence="3" key="2">
    <citation type="submission" date="2020-09" db="EMBL/GenBank/DDBJ databases">
        <authorList>
            <person name="Sun Q."/>
            <person name="Kim S."/>
        </authorList>
    </citation>
    <scope>NUCLEOTIDE SEQUENCE</scope>
    <source>
        <strain evidence="3">KCTC 23430</strain>
    </source>
</reference>
<evidence type="ECO:0000313" key="3">
    <source>
        <dbReference type="EMBL" id="GHD34462.1"/>
    </source>
</evidence>
<name>A0A919CLC8_9GAMM</name>
<keyword evidence="1" id="KW-0547">Nucleotide-binding</keyword>
<comment type="pathway">
    <text evidence="1">Bacterial outer membrane biogenesis; LPS core biosynthesis.</text>
</comment>
<reference evidence="3" key="1">
    <citation type="journal article" date="2014" name="Int. J. Syst. Evol. Microbiol.">
        <title>Complete genome sequence of Corynebacterium casei LMG S-19264T (=DSM 44701T), isolated from a smear-ripened cheese.</title>
        <authorList>
            <consortium name="US DOE Joint Genome Institute (JGI-PGF)"/>
            <person name="Walter F."/>
            <person name="Albersmeier A."/>
            <person name="Kalinowski J."/>
            <person name="Ruckert C."/>
        </authorList>
    </citation>
    <scope>NUCLEOTIDE SEQUENCE</scope>
    <source>
        <strain evidence="3">KCTC 23430</strain>
    </source>
</reference>
<dbReference type="RefSeq" id="WP_189477681.1">
    <property type="nucleotide sequence ID" value="NZ_BMYM01000002.1"/>
</dbReference>
<evidence type="ECO:0000256" key="2">
    <source>
        <dbReference type="PIRSR" id="PIRSR037318-50"/>
    </source>
</evidence>
<feature type="active site" evidence="2">
    <location>
        <position position="169"/>
    </location>
</feature>
<proteinExistence type="inferred from homology"/>
<keyword evidence="4" id="KW-1185">Reference proteome</keyword>
<gene>
    <name evidence="3" type="primary">rfaP</name>
    <name evidence="3" type="ORF">GCM10007053_20190</name>
</gene>
<dbReference type="Pfam" id="PF06293">
    <property type="entry name" value="Kdo"/>
    <property type="match status" value="1"/>
</dbReference>
<dbReference type="PIRSF" id="PIRSF037318">
    <property type="entry name" value="RfaP"/>
    <property type="match status" value="1"/>
</dbReference>
<comment type="caution">
    <text evidence="3">The sequence shown here is derived from an EMBL/GenBank/DDBJ whole genome shotgun (WGS) entry which is preliminary data.</text>
</comment>
<dbReference type="Proteomes" id="UP000644693">
    <property type="component" value="Unassembled WGS sequence"/>
</dbReference>
<dbReference type="NCBIfam" id="NF011703">
    <property type="entry name" value="PRK15123.1"/>
    <property type="match status" value="1"/>
</dbReference>
<dbReference type="GO" id="GO:0009244">
    <property type="term" value="P:lipopolysaccharide core region biosynthetic process"/>
    <property type="evidence" value="ECO:0007669"/>
    <property type="project" value="UniProtKB-UniRule"/>
</dbReference>
<protein>
    <recommendedName>
        <fullName evidence="1">Lipopolysaccharide core heptose(I) kinase</fullName>
        <ecNumber evidence="1">2.7.1.-</ecNumber>
    </recommendedName>
</protein>